<protein>
    <submittedName>
        <fullName evidence="1">Uncharacterized protein</fullName>
    </submittedName>
</protein>
<evidence type="ECO:0000313" key="1">
    <source>
        <dbReference type="EMBL" id="CAK9323238.1"/>
    </source>
</evidence>
<sequence length="188" mass="21368">MRNSKSLPKDQLLPNLPLSANSDTSAFFFGQIGLSVHPLAAHLSQSFTNLNVQIHSSLSFFPLSLIDSSAVLRHLDSPERNFRIFDLARVSCCSLIPRTFLVYCSFESYDLRISGLYRILNLRLRGVLHLPVVEFESVCNVKSLELLLGLEFFAKAGADYMHQALTYLHYMSVELSDMVYTTYYVYLI</sequence>
<organism evidence="1 2">
    <name type="scientific">Citrullus colocynthis</name>
    <name type="common">colocynth</name>
    <dbReference type="NCBI Taxonomy" id="252529"/>
    <lineage>
        <taxon>Eukaryota</taxon>
        <taxon>Viridiplantae</taxon>
        <taxon>Streptophyta</taxon>
        <taxon>Embryophyta</taxon>
        <taxon>Tracheophyta</taxon>
        <taxon>Spermatophyta</taxon>
        <taxon>Magnoliopsida</taxon>
        <taxon>eudicotyledons</taxon>
        <taxon>Gunneridae</taxon>
        <taxon>Pentapetalae</taxon>
        <taxon>rosids</taxon>
        <taxon>fabids</taxon>
        <taxon>Cucurbitales</taxon>
        <taxon>Cucurbitaceae</taxon>
        <taxon>Benincaseae</taxon>
        <taxon>Citrullus</taxon>
    </lineage>
</organism>
<reference evidence="1 2" key="1">
    <citation type="submission" date="2024-03" db="EMBL/GenBank/DDBJ databases">
        <authorList>
            <person name="Gkanogiannis A."/>
            <person name="Becerra Lopez-Lavalle L."/>
        </authorList>
    </citation>
    <scope>NUCLEOTIDE SEQUENCE [LARGE SCALE GENOMIC DNA]</scope>
</reference>
<evidence type="ECO:0000313" key="2">
    <source>
        <dbReference type="Proteomes" id="UP001642487"/>
    </source>
</evidence>
<dbReference type="Proteomes" id="UP001642487">
    <property type="component" value="Chromosome 5"/>
</dbReference>
<gene>
    <name evidence="1" type="ORF">CITCOLO1_LOCUS15413</name>
</gene>
<accession>A0ABP0YRS6</accession>
<proteinExistence type="predicted"/>
<dbReference type="EMBL" id="OZ021739">
    <property type="protein sequence ID" value="CAK9323238.1"/>
    <property type="molecule type" value="Genomic_DNA"/>
</dbReference>
<keyword evidence="2" id="KW-1185">Reference proteome</keyword>
<name>A0ABP0YRS6_9ROSI</name>